<dbReference type="Proteomes" id="UP000244855">
    <property type="component" value="Unassembled WGS sequence"/>
</dbReference>
<accession>A0A2V1E6U5</accession>
<keyword evidence="3" id="KW-0862">Zinc</keyword>
<dbReference type="Pfam" id="PF13445">
    <property type="entry name" value="zf-RING_UBOX"/>
    <property type="match status" value="1"/>
</dbReference>
<name>A0A2V1E6U5_9PLEO</name>
<feature type="domain" description="RING-type" evidence="5">
    <location>
        <begin position="37"/>
        <end position="88"/>
    </location>
</feature>
<evidence type="ECO:0000259" key="6">
    <source>
        <dbReference type="PROSITE" id="PS51787"/>
    </source>
</evidence>
<evidence type="ECO:0008006" key="9">
    <source>
        <dbReference type="Google" id="ProtNLM"/>
    </source>
</evidence>
<dbReference type="GO" id="GO:0008270">
    <property type="term" value="F:zinc ion binding"/>
    <property type="evidence" value="ECO:0007669"/>
    <property type="project" value="UniProtKB-KW"/>
</dbReference>
<dbReference type="Gene3D" id="2.30.130.40">
    <property type="entry name" value="LON domain-like"/>
    <property type="match status" value="1"/>
</dbReference>
<dbReference type="InterPro" id="IPR001841">
    <property type="entry name" value="Znf_RING"/>
</dbReference>
<dbReference type="PROSITE" id="PS51787">
    <property type="entry name" value="LON_N"/>
    <property type="match status" value="1"/>
</dbReference>
<reference evidence="7 8" key="1">
    <citation type="journal article" date="2018" name="Sci. Rep.">
        <title>Comparative genomics provides insights into the lifestyle and reveals functional heterogeneity of dark septate endophytic fungi.</title>
        <authorList>
            <person name="Knapp D.G."/>
            <person name="Nemeth J.B."/>
            <person name="Barry K."/>
            <person name="Hainaut M."/>
            <person name="Henrissat B."/>
            <person name="Johnson J."/>
            <person name="Kuo A."/>
            <person name="Lim J.H.P."/>
            <person name="Lipzen A."/>
            <person name="Nolan M."/>
            <person name="Ohm R.A."/>
            <person name="Tamas L."/>
            <person name="Grigoriev I.V."/>
            <person name="Spatafora J.W."/>
            <person name="Nagy L.G."/>
            <person name="Kovacs G.M."/>
        </authorList>
    </citation>
    <scope>NUCLEOTIDE SEQUENCE [LARGE SCALE GENOMIC DNA]</scope>
    <source>
        <strain evidence="7 8">DSE2036</strain>
    </source>
</reference>
<dbReference type="InterPro" id="IPR017907">
    <property type="entry name" value="Znf_RING_CS"/>
</dbReference>
<evidence type="ECO:0000256" key="1">
    <source>
        <dbReference type="ARBA" id="ARBA00022723"/>
    </source>
</evidence>
<dbReference type="Gene3D" id="1.20.58.1480">
    <property type="match status" value="1"/>
</dbReference>
<dbReference type="SUPFAM" id="SSF57850">
    <property type="entry name" value="RING/U-box"/>
    <property type="match status" value="2"/>
</dbReference>
<feature type="domain" description="RING-type" evidence="5">
    <location>
        <begin position="212"/>
        <end position="250"/>
    </location>
</feature>
<sequence>MNSQALMVRDVQSEEPSEKFLQAPYDDIRQLVRLLQCPYCSKPFTSPVTLPCSHTVCRTCLPAPKPRANISYPNTPDHLIGVVCPLRHCGAEHAVAQCSVDVTMTKLLDLFKAEISKHQPMVEDTPMLLEEVLRVDTAASAEEKDAMLELPHSRTLHGGRLVATFVMAEMGELRYSSDVNYRSLSASGDEYDGLDVASLQRMHDVVQTELDCLVCYNMMLDPTTTACGHTFCRGCLMRVMHHSSICPVCRRSLHISPSLQNQPSNTLLNSLLNALCPDLVAARRTAAEEEGQVGGGEDDDVPLFVCTLSLPTMPTFLHVFEPRYRLMMRRCVEGNRQFGMVMYNKNNSPQGELGASQFLQYGTLLEIVNYELLRDGRSFVETRGVSRFRVRQHSMLDGYSVGRIERVEDLSLSEEGAFEQMETSTARELADEHEQATPGAPLPGPVLVNLNSTQELLEKCMLFVREMRQASAPWLSSRIVQVYGEPPDDHAIFPYWFASVLPIAEEEKYALLRTTRVRERLKIVYMWIERIRGHRWPSGNSCSIL</sequence>
<dbReference type="Pfam" id="PF13923">
    <property type="entry name" value="zf-C3HC4_2"/>
    <property type="match status" value="1"/>
</dbReference>
<dbReference type="InterPro" id="IPR013083">
    <property type="entry name" value="Znf_RING/FYVE/PHD"/>
</dbReference>
<dbReference type="EMBL" id="KZ805310">
    <property type="protein sequence ID" value="PVI06221.1"/>
    <property type="molecule type" value="Genomic_DNA"/>
</dbReference>
<dbReference type="STRING" id="97972.A0A2V1E6U5"/>
<keyword evidence="1" id="KW-0479">Metal-binding</keyword>
<dbReference type="Gene3D" id="3.30.40.10">
    <property type="entry name" value="Zinc/RING finger domain, C3HC4 (zinc finger)"/>
    <property type="match status" value="2"/>
</dbReference>
<evidence type="ECO:0000256" key="2">
    <source>
        <dbReference type="ARBA" id="ARBA00022771"/>
    </source>
</evidence>
<dbReference type="SMART" id="SM00184">
    <property type="entry name" value="RING"/>
    <property type="match status" value="2"/>
</dbReference>
<dbReference type="InterPro" id="IPR015947">
    <property type="entry name" value="PUA-like_sf"/>
</dbReference>
<keyword evidence="2 4" id="KW-0863">Zinc-finger</keyword>
<gene>
    <name evidence="7" type="ORF">DM02DRAFT_39239</name>
</gene>
<dbReference type="PROSITE" id="PS00518">
    <property type="entry name" value="ZF_RING_1"/>
    <property type="match status" value="2"/>
</dbReference>
<dbReference type="InterPro" id="IPR003111">
    <property type="entry name" value="Lon_prtase_N"/>
</dbReference>
<protein>
    <recommendedName>
        <fullName evidence="9">ATP-dependent protease-like protein</fullName>
    </recommendedName>
</protein>
<dbReference type="OrthoDB" id="264917at2759"/>
<organism evidence="7 8">
    <name type="scientific">Periconia macrospinosa</name>
    <dbReference type="NCBI Taxonomy" id="97972"/>
    <lineage>
        <taxon>Eukaryota</taxon>
        <taxon>Fungi</taxon>
        <taxon>Dikarya</taxon>
        <taxon>Ascomycota</taxon>
        <taxon>Pezizomycotina</taxon>
        <taxon>Dothideomycetes</taxon>
        <taxon>Pleosporomycetidae</taxon>
        <taxon>Pleosporales</taxon>
        <taxon>Massarineae</taxon>
        <taxon>Periconiaceae</taxon>
        <taxon>Periconia</taxon>
    </lineage>
</organism>
<dbReference type="InterPro" id="IPR027370">
    <property type="entry name" value="Znf-RING_euk"/>
</dbReference>
<evidence type="ECO:0000259" key="5">
    <source>
        <dbReference type="PROSITE" id="PS50089"/>
    </source>
</evidence>
<keyword evidence="8" id="KW-1185">Reference proteome</keyword>
<dbReference type="PANTHER" id="PTHR23327:SF42">
    <property type="entry name" value="LON PEPTIDASE N-TERMINAL DOMAIN AND RING FINGER PROTEIN C14F5.10C"/>
    <property type="match status" value="1"/>
</dbReference>
<evidence type="ECO:0000313" key="7">
    <source>
        <dbReference type="EMBL" id="PVI06221.1"/>
    </source>
</evidence>
<dbReference type="PROSITE" id="PS50089">
    <property type="entry name" value="ZF_RING_2"/>
    <property type="match status" value="2"/>
</dbReference>
<dbReference type="PANTHER" id="PTHR23327">
    <property type="entry name" value="RING FINGER PROTEIN 127"/>
    <property type="match status" value="1"/>
</dbReference>
<dbReference type="AlphaFoldDB" id="A0A2V1E6U5"/>
<evidence type="ECO:0000256" key="3">
    <source>
        <dbReference type="ARBA" id="ARBA00022833"/>
    </source>
</evidence>
<evidence type="ECO:0000256" key="4">
    <source>
        <dbReference type="PROSITE-ProRule" id="PRU00175"/>
    </source>
</evidence>
<evidence type="ECO:0000313" key="8">
    <source>
        <dbReference type="Proteomes" id="UP000244855"/>
    </source>
</evidence>
<dbReference type="Pfam" id="PF02190">
    <property type="entry name" value="LON_substr_bdg"/>
    <property type="match status" value="1"/>
</dbReference>
<dbReference type="GO" id="GO:0061630">
    <property type="term" value="F:ubiquitin protein ligase activity"/>
    <property type="evidence" value="ECO:0007669"/>
    <property type="project" value="TreeGrafter"/>
</dbReference>
<dbReference type="SUPFAM" id="SSF88697">
    <property type="entry name" value="PUA domain-like"/>
    <property type="match status" value="1"/>
</dbReference>
<dbReference type="InterPro" id="IPR046336">
    <property type="entry name" value="Lon_prtase_N_sf"/>
</dbReference>
<proteinExistence type="predicted"/>
<dbReference type="SMART" id="SM00464">
    <property type="entry name" value="LON"/>
    <property type="match status" value="1"/>
</dbReference>
<feature type="domain" description="Lon N-terminal" evidence="6">
    <location>
        <begin position="291"/>
        <end position="532"/>
    </location>
</feature>